<dbReference type="EMBL" id="QBMC01000059">
    <property type="protein sequence ID" value="PZO18171.1"/>
    <property type="molecule type" value="Genomic_DNA"/>
</dbReference>
<feature type="region of interest" description="Disordered" evidence="1">
    <location>
        <begin position="192"/>
        <end position="331"/>
    </location>
</feature>
<protein>
    <submittedName>
        <fullName evidence="2">Uncharacterized protein</fullName>
    </submittedName>
</protein>
<feature type="compositionally biased region" description="Polar residues" evidence="1">
    <location>
        <begin position="135"/>
        <end position="155"/>
    </location>
</feature>
<comment type="caution">
    <text evidence="2">The sequence shown here is derived from an EMBL/GenBank/DDBJ whole genome shotgun (WGS) entry which is preliminary data.</text>
</comment>
<feature type="compositionally biased region" description="Low complexity" evidence="1">
    <location>
        <begin position="308"/>
        <end position="322"/>
    </location>
</feature>
<organism evidence="2 3">
    <name type="scientific">Leptolyngbya foveolarum</name>
    <dbReference type="NCBI Taxonomy" id="47253"/>
    <lineage>
        <taxon>Bacteria</taxon>
        <taxon>Bacillati</taxon>
        <taxon>Cyanobacteriota</taxon>
        <taxon>Cyanophyceae</taxon>
        <taxon>Leptolyngbyales</taxon>
        <taxon>Leptolyngbyaceae</taxon>
        <taxon>Leptolyngbya group</taxon>
        <taxon>Leptolyngbya</taxon>
    </lineage>
</organism>
<evidence type="ECO:0000256" key="1">
    <source>
        <dbReference type="SAM" id="MobiDB-lite"/>
    </source>
</evidence>
<feature type="compositionally biased region" description="Polar residues" evidence="1">
    <location>
        <begin position="198"/>
        <end position="234"/>
    </location>
</feature>
<evidence type="ECO:0000313" key="3">
    <source>
        <dbReference type="Proteomes" id="UP000249354"/>
    </source>
</evidence>
<dbReference type="AlphaFoldDB" id="A0A2W4W0T3"/>
<reference evidence="2 3" key="2">
    <citation type="submission" date="2018-06" db="EMBL/GenBank/DDBJ databases">
        <title>Metagenomic assembly of (sub)arctic Cyanobacteria and their associated microbiome from non-axenic cultures.</title>
        <authorList>
            <person name="Baurain D."/>
        </authorList>
    </citation>
    <scope>NUCLEOTIDE SEQUENCE [LARGE SCALE GENOMIC DNA]</scope>
    <source>
        <strain evidence="2">ULC129bin1</strain>
    </source>
</reference>
<reference evidence="3" key="1">
    <citation type="submission" date="2018-04" db="EMBL/GenBank/DDBJ databases">
        <authorList>
            <person name="Cornet L."/>
        </authorList>
    </citation>
    <scope>NUCLEOTIDE SEQUENCE [LARGE SCALE GENOMIC DNA]</scope>
</reference>
<feature type="region of interest" description="Disordered" evidence="1">
    <location>
        <begin position="126"/>
        <end position="155"/>
    </location>
</feature>
<dbReference type="Proteomes" id="UP000249354">
    <property type="component" value="Unassembled WGS sequence"/>
</dbReference>
<evidence type="ECO:0000313" key="2">
    <source>
        <dbReference type="EMBL" id="PZO18171.1"/>
    </source>
</evidence>
<feature type="compositionally biased region" description="Polar residues" evidence="1">
    <location>
        <begin position="278"/>
        <end position="297"/>
    </location>
</feature>
<feature type="compositionally biased region" description="Low complexity" evidence="1">
    <location>
        <begin position="262"/>
        <end position="277"/>
    </location>
</feature>
<accession>A0A2W4W0T3</accession>
<name>A0A2W4W0T3_9CYAN</name>
<sequence length="331" mass="34462">MAKPFLRYLPAKLQPLSAPAVWIPLTIFTLISILLWEYSQNPDWLERDPIINANPESTLTPDEQAKLSEIDTVDLLLKGAKVSSPLSSARTSGDPSNILNPVDLEAETTSGDRPLANRSDPFGAYTAEYKFPGTGRSSAGTTNSPTSQNLAPSNVSPTAFANFSSAAGSPPLATTPSALSEAIDRQEAIKASEAQRNDGASTSPSFLSQPSGSGTAENFSQSGLSPGATQTPRNVSVPFIRTTPAMSPPVGTTGYQAPATSNLPNFNLTPTPTTRNPSATPSPSGAVSPGQIGTVQASPIARPIQSNPTPTAGTAHTAPSSTQPEQNRRAR</sequence>
<gene>
    <name evidence="2" type="ORF">DCF25_10300</name>
</gene>
<proteinExistence type="predicted"/>